<dbReference type="Gene3D" id="3.80.10.10">
    <property type="entry name" value="Ribonuclease Inhibitor"/>
    <property type="match status" value="1"/>
</dbReference>
<dbReference type="SUPFAM" id="SSF52047">
    <property type="entry name" value="RNI-like"/>
    <property type="match status" value="1"/>
</dbReference>
<dbReference type="CDD" id="cd09917">
    <property type="entry name" value="F-box_SF"/>
    <property type="match status" value="1"/>
</dbReference>
<organism evidence="2">
    <name type="scientific">Ganoderma boninense</name>
    <dbReference type="NCBI Taxonomy" id="34458"/>
    <lineage>
        <taxon>Eukaryota</taxon>
        <taxon>Fungi</taxon>
        <taxon>Dikarya</taxon>
        <taxon>Basidiomycota</taxon>
        <taxon>Agaricomycotina</taxon>
        <taxon>Agaricomycetes</taxon>
        <taxon>Polyporales</taxon>
        <taxon>Polyporaceae</taxon>
        <taxon>Ganoderma</taxon>
    </lineage>
</organism>
<dbReference type="EMBL" id="LR726105">
    <property type="protein sequence ID" value="VWO97070.1"/>
    <property type="molecule type" value="Genomic_DNA"/>
</dbReference>
<proteinExistence type="predicted"/>
<evidence type="ECO:0000259" key="1">
    <source>
        <dbReference type="PROSITE" id="PS50181"/>
    </source>
</evidence>
<reference evidence="2" key="1">
    <citation type="submission" date="2019-10" db="EMBL/GenBank/DDBJ databases">
        <authorList>
            <person name="Nor Muhammad N."/>
        </authorList>
    </citation>
    <scope>NUCLEOTIDE SEQUENCE</scope>
</reference>
<dbReference type="Gene3D" id="1.20.1280.50">
    <property type="match status" value="1"/>
</dbReference>
<accession>A0A5K1JX55</accession>
<sequence>MVQVPHLFLVPTTIRDIPLELLYNIFEPLDNASIRACVLVCTRWRAIAQRLAYRTPRLSSAISLHRFCDIVSRHSDIANAVRALHIRGKVNYSSSAPTPWILEVPSRLSYLLPNVHSITFDNIEGVHFHEKFWIALGGFTKVTSLTVESSRFYHDSNLRNMIFSFPDLTSLTLSNVHWATMELLSCPRWKQTLPLKVLRLNNIPDRGEYDELFKWLGRLSMIRELELIGFSDEARDLLARFLHRVADNGGSLVSINFAPTVALYHRQFVRTFPELGLALRRHKRLRELRLSILNMTGGPMAWVPRLLEDLHSLPLTHIALNFTLDLENAHRLIPEWSETNSRLQTQWRGTLRKVTLTHFPVGWFVSDGQAVHVLTSRLPYLCERKMLEVVIGERHG</sequence>
<dbReference type="InterPro" id="IPR036047">
    <property type="entry name" value="F-box-like_dom_sf"/>
</dbReference>
<feature type="domain" description="F-box" evidence="1">
    <location>
        <begin position="11"/>
        <end position="56"/>
    </location>
</feature>
<dbReference type="AlphaFoldDB" id="A0A5K1JX55"/>
<dbReference type="InterPro" id="IPR032675">
    <property type="entry name" value="LRR_dom_sf"/>
</dbReference>
<evidence type="ECO:0000313" key="2">
    <source>
        <dbReference type="EMBL" id="VWO97070.1"/>
    </source>
</evidence>
<dbReference type="SUPFAM" id="SSF81383">
    <property type="entry name" value="F-box domain"/>
    <property type="match status" value="1"/>
</dbReference>
<dbReference type="Pfam" id="PF12937">
    <property type="entry name" value="F-box-like"/>
    <property type="match status" value="1"/>
</dbReference>
<dbReference type="SMART" id="SM00256">
    <property type="entry name" value="FBOX"/>
    <property type="match status" value="1"/>
</dbReference>
<dbReference type="InterPro" id="IPR001810">
    <property type="entry name" value="F-box_dom"/>
</dbReference>
<gene>
    <name evidence="2" type="primary">Q9EYH7</name>
</gene>
<dbReference type="PROSITE" id="PS50181">
    <property type="entry name" value="FBOX"/>
    <property type="match status" value="1"/>
</dbReference>
<name>A0A5K1JX55_9APHY</name>
<protein>
    <submittedName>
        <fullName evidence="2">Cytotoxic necrotizing factor</fullName>
    </submittedName>
</protein>